<dbReference type="eggNOG" id="COG0006">
    <property type="taxonomic scope" value="Bacteria"/>
</dbReference>
<dbReference type="Pfam" id="PF01321">
    <property type="entry name" value="Creatinase_N"/>
    <property type="match status" value="1"/>
</dbReference>
<dbReference type="SUPFAM" id="SSF53092">
    <property type="entry name" value="Creatinase/prolidase N-terminal domain"/>
    <property type="match status" value="1"/>
</dbReference>
<evidence type="ECO:0000259" key="2">
    <source>
        <dbReference type="Pfam" id="PF01321"/>
    </source>
</evidence>
<gene>
    <name evidence="3" type="ORF">U27_04343</name>
</gene>
<protein>
    <submittedName>
        <fullName evidence="3">Possible M24 family peptidase-like protein</fullName>
    </submittedName>
</protein>
<dbReference type="EMBL" id="DF820466">
    <property type="protein sequence ID" value="GAK57376.1"/>
    <property type="molecule type" value="Genomic_DNA"/>
</dbReference>
<name>A0A081BYH1_VECG1</name>
<dbReference type="HOGENOM" id="CLU_053687_0_0_0"/>
<feature type="domain" description="Peptidase M24" evidence="1">
    <location>
        <begin position="141"/>
        <end position="334"/>
    </location>
</feature>
<dbReference type="Proteomes" id="UP000030661">
    <property type="component" value="Unassembled WGS sequence"/>
</dbReference>
<sequence>MVQHEEIQGKKAKVRQLMAQLELDGILLRKQCNFSWLTSGGLNLVGIATEMGVASLLITPDKEYVLCNNIEAPRMEQEEQLPEQGYEVRSYPWYDEQEQQLVKELTKNGRVGCDSPFPGTRDIAKEFNPLRYALTPWEVERYKEVGFLTSKAIEEAAQTIEPGDKECEIIGRLAEHLWAERLDYITTFCAADDRISRFRHPIATERKIEKRAMLCVNARKWGLIISLTRFVQFGKVPEELQKKYAANVYIDCVLMANTIPGTPVVEAFKKGIAAYKETGFAEEYQLHHQGGSIGYVGRDYKVNFKSTEIVQENQGFAWNPSITGSKSEDTILATSTGPVLLSKPVIFPEYTLEVGGYTFVRPAILEK</sequence>
<evidence type="ECO:0000313" key="4">
    <source>
        <dbReference type="Proteomes" id="UP000030661"/>
    </source>
</evidence>
<dbReference type="STRING" id="1499967.U27_04343"/>
<dbReference type="InterPro" id="IPR029149">
    <property type="entry name" value="Creatin/AminoP/Spt16_N"/>
</dbReference>
<dbReference type="AlphaFoldDB" id="A0A081BYH1"/>
<dbReference type="SUPFAM" id="SSF55920">
    <property type="entry name" value="Creatinase/aminopeptidase"/>
    <property type="match status" value="1"/>
</dbReference>
<dbReference type="PANTHER" id="PTHR46112:SF3">
    <property type="entry name" value="AMINOPEPTIDASE YPDF"/>
    <property type="match status" value="1"/>
</dbReference>
<dbReference type="InterPro" id="IPR000994">
    <property type="entry name" value="Pept_M24"/>
</dbReference>
<organism evidence="3">
    <name type="scientific">Vecturithrix granuli</name>
    <dbReference type="NCBI Taxonomy" id="1499967"/>
    <lineage>
        <taxon>Bacteria</taxon>
        <taxon>Candidatus Moduliflexota</taxon>
        <taxon>Candidatus Vecturitrichia</taxon>
        <taxon>Candidatus Vecturitrichales</taxon>
        <taxon>Candidatus Vecturitrichaceae</taxon>
        <taxon>Candidatus Vecturithrix</taxon>
    </lineage>
</organism>
<proteinExistence type="predicted"/>
<dbReference type="InterPro" id="IPR000587">
    <property type="entry name" value="Creatinase_N"/>
</dbReference>
<feature type="domain" description="Creatinase N-terminal" evidence="2">
    <location>
        <begin position="12"/>
        <end position="115"/>
    </location>
</feature>
<dbReference type="InterPro" id="IPR036005">
    <property type="entry name" value="Creatinase/aminopeptidase-like"/>
</dbReference>
<keyword evidence="4" id="KW-1185">Reference proteome</keyword>
<reference evidence="3" key="1">
    <citation type="journal article" date="2015" name="PeerJ">
        <title>First genomic representation of candidate bacterial phylum KSB3 points to enhanced environmental sensing as a trigger of wastewater bulking.</title>
        <authorList>
            <person name="Sekiguchi Y."/>
            <person name="Ohashi A."/>
            <person name="Parks D.H."/>
            <person name="Yamauchi T."/>
            <person name="Tyson G.W."/>
            <person name="Hugenholtz P."/>
        </authorList>
    </citation>
    <scope>NUCLEOTIDE SEQUENCE [LARGE SCALE GENOMIC DNA]</scope>
</reference>
<dbReference type="CDD" id="cd01066">
    <property type="entry name" value="APP_MetAP"/>
    <property type="match status" value="1"/>
</dbReference>
<dbReference type="PANTHER" id="PTHR46112">
    <property type="entry name" value="AMINOPEPTIDASE"/>
    <property type="match status" value="1"/>
</dbReference>
<evidence type="ECO:0000259" key="1">
    <source>
        <dbReference type="Pfam" id="PF00557"/>
    </source>
</evidence>
<dbReference type="InterPro" id="IPR050659">
    <property type="entry name" value="Peptidase_M24B"/>
</dbReference>
<evidence type="ECO:0000313" key="3">
    <source>
        <dbReference type="EMBL" id="GAK57376.1"/>
    </source>
</evidence>
<dbReference type="Gene3D" id="3.40.350.10">
    <property type="entry name" value="Creatinase/prolidase N-terminal domain"/>
    <property type="match status" value="1"/>
</dbReference>
<dbReference type="Gene3D" id="3.90.230.10">
    <property type="entry name" value="Creatinase/methionine aminopeptidase superfamily"/>
    <property type="match status" value="1"/>
</dbReference>
<accession>A0A081BYH1</accession>
<dbReference type="Pfam" id="PF00557">
    <property type="entry name" value="Peptidase_M24"/>
    <property type="match status" value="1"/>
</dbReference>